<reference evidence="2" key="1">
    <citation type="submission" date="2024-07" db="EMBL/GenBank/DDBJ databases">
        <title>Two chromosome-level genome assemblies of Korean endemic species Abeliophyllum distichum and Forsythia ovata (Oleaceae).</title>
        <authorList>
            <person name="Jang H."/>
        </authorList>
    </citation>
    <scope>NUCLEOTIDE SEQUENCE [LARGE SCALE GENOMIC DNA]</scope>
</reference>
<dbReference type="Proteomes" id="UP001604277">
    <property type="component" value="Unassembled WGS sequence"/>
</dbReference>
<evidence type="ECO:0000313" key="1">
    <source>
        <dbReference type="EMBL" id="KAL2488994.1"/>
    </source>
</evidence>
<gene>
    <name evidence="1" type="ORF">Fot_42286</name>
</gene>
<keyword evidence="2" id="KW-1185">Reference proteome</keyword>
<evidence type="ECO:0000313" key="2">
    <source>
        <dbReference type="Proteomes" id="UP001604277"/>
    </source>
</evidence>
<proteinExistence type="predicted"/>
<sequence>MRFVGVSSAPSASDHDVTIEDGQLPICGVVSKSPECTDCLFLTLLLNSLQSSWTAKVVVAEKNIARTAQRSPVKYQTMVLVDPQISGTCAGSSAQKSCADQKWDRISHPRSRADQRKGWQYQQRVIAPSSSILRLKEAAANIEQLDEIVSQKSYLESSMFVKVCPPAKHKICKIKDIPVLLSEIKDCTGCIDATIMGEMAEAFLRSTAMTLMNPTTPDKQSFIQAIRTSVDEEQILYVRATERDAEGTIVKYDIVYMFDPVTELDEPLVPSSAANNIVKSQPEHISRINKGKQIVKPVQRAYSP</sequence>
<protein>
    <submittedName>
        <fullName evidence="1">Uncharacterized protein</fullName>
    </submittedName>
</protein>
<accession>A0ABD1RPJ0</accession>
<comment type="caution">
    <text evidence="1">The sequence shown here is derived from an EMBL/GenBank/DDBJ whole genome shotgun (WGS) entry which is preliminary data.</text>
</comment>
<organism evidence="1 2">
    <name type="scientific">Forsythia ovata</name>
    <dbReference type="NCBI Taxonomy" id="205694"/>
    <lineage>
        <taxon>Eukaryota</taxon>
        <taxon>Viridiplantae</taxon>
        <taxon>Streptophyta</taxon>
        <taxon>Embryophyta</taxon>
        <taxon>Tracheophyta</taxon>
        <taxon>Spermatophyta</taxon>
        <taxon>Magnoliopsida</taxon>
        <taxon>eudicotyledons</taxon>
        <taxon>Gunneridae</taxon>
        <taxon>Pentapetalae</taxon>
        <taxon>asterids</taxon>
        <taxon>lamiids</taxon>
        <taxon>Lamiales</taxon>
        <taxon>Oleaceae</taxon>
        <taxon>Forsythieae</taxon>
        <taxon>Forsythia</taxon>
    </lineage>
</organism>
<name>A0ABD1RPJ0_9LAMI</name>
<dbReference type="AlphaFoldDB" id="A0ABD1RPJ0"/>
<dbReference type="EMBL" id="JBFOLJ010000012">
    <property type="protein sequence ID" value="KAL2488994.1"/>
    <property type="molecule type" value="Genomic_DNA"/>
</dbReference>